<sequence>LTTLESSVEPSSSLDHRLKISASLFDILSGRTNVDHPLCQECADVLLAAKQQSLEYQEEELNCLRSYLNYLDARADSKLDNWTSSLGLVIDTDSCAPPFNLCEPPPENQSDADESDYSDPDNATQVSVSDQDQEPKSKEEGIAALTKASGSPSEEQHFVLTDSVSPVNADGALHDSKNLTTSRQKRQPRLTQLRDSVNELQRTLDELLNEGKDLDQQLAKATADLEYRMDELDKAQTQYNEQKQTLLDSTNELLSLESRVADAESHLQRLARTNVLNTTFPIWYDGHIGVINGLHLGRLSNRPIAWEEINAAWGQCAMLLQCIIRRLNFQFPHYEIIPMGIRSKIVEIQSRREHPLYYVTNIFSQGKFNAGMAIFLKCVGQVQQVVESNSNAQLPYQVKSGGKIHDPQDGRTYSITWSKDSEEDWTKALKMMLINLKWIIARLATIDV</sequence>
<dbReference type="GO" id="GO:0000423">
    <property type="term" value="P:mitophagy"/>
    <property type="evidence" value="ECO:0007669"/>
    <property type="project" value="TreeGrafter"/>
</dbReference>
<feature type="region of interest" description="Disordered" evidence="3">
    <location>
        <begin position="98"/>
        <end position="139"/>
    </location>
</feature>
<evidence type="ECO:0000313" key="5">
    <source>
        <dbReference type="WBParaSite" id="ECPE_0000611001-mRNA-1"/>
    </source>
</evidence>
<reference evidence="5" key="1">
    <citation type="submission" date="2016-06" db="UniProtKB">
        <authorList>
            <consortium name="WormBaseParasite"/>
        </authorList>
    </citation>
    <scope>IDENTIFICATION</scope>
</reference>
<evidence type="ECO:0000256" key="2">
    <source>
        <dbReference type="SAM" id="Coils"/>
    </source>
</evidence>
<dbReference type="AlphaFoldDB" id="A0A183AGL2"/>
<dbReference type="GO" id="GO:0034272">
    <property type="term" value="C:phosphatidylinositol 3-kinase complex, class III, type II"/>
    <property type="evidence" value="ECO:0007669"/>
    <property type="project" value="TreeGrafter"/>
</dbReference>
<dbReference type="InterPro" id="IPR038274">
    <property type="entry name" value="Atg6/Beclin_C_sf"/>
</dbReference>
<dbReference type="InterPro" id="IPR040455">
    <property type="entry name" value="Atg6_BARA"/>
</dbReference>
<dbReference type="WBParaSite" id="ECPE_0000611001-mRNA-1">
    <property type="protein sequence ID" value="ECPE_0000611001-mRNA-1"/>
    <property type="gene ID" value="ECPE_0000611001"/>
</dbReference>
<protein>
    <submittedName>
        <fullName evidence="5">APG6 domain-containing protein</fullName>
    </submittedName>
</protein>
<evidence type="ECO:0000256" key="3">
    <source>
        <dbReference type="SAM" id="MobiDB-lite"/>
    </source>
</evidence>
<feature type="compositionally biased region" description="Acidic residues" evidence="3">
    <location>
        <begin position="110"/>
        <end position="119"/>
    </location>
</feature>
<dbReference type="GO" id="GO:0000407">
    <property type="term" value="C:phagophore assembly site"/>
    <property type="evidence" value="ECO:0007669"/>
    <property type="project" value="TreeGrafter"/>
</dbReference>
<accession>A0A183AGL2</accession>
<feature type="coiled-coil region" evidence="2">
    <location>
        <begin position="190"/>
        <end position="273"/>
    </location>
</feature>
<dbReference type="PANTHER" id="PTHR12768">
    <property type="entry name" value="BECLIN 1"/>
    <property type="match status" value="1"/>
</dbReference>
<dbReference type="Gene3D" id="1.10.418.40">
    <property type="entry name" value="Autophagy protein 6/Beclin 1"/>
    <property type="match status" value="1"/>
</dbReference>
<dbReference type="GO" id="GO:0045324">
    <property type="term" value="P:late endosome to vacuole transport"/>
    <property type="evidence" value="ECO:0007669"/>
    <property type="project" value="TreeGrafter"/>
</dbReference>
<proteinExistence type="inferred from homology"/>
<keyword evidence="2" id="KW-0175">Coiled coil</keyword>
<dbReference type="GO" id="GO:0030674">
    <property type="term" value="F:protein-macromolecule adaptor activity"/>
    <property type="evidence" value="ECO:0007669"/>
    <property type="project" value="TreeGrafter"/>
</dbReference>
<evidence type="ECO:0000256" key="1">
    <source>
        <dbReference type="ARBA" id="ARBA00005965"/>
    </source>
</evidence>
<feature type="domain" description="Atg6 BARA" evidence="4">
    <location>
        <begin position="270"/>
        <end position="442"/>
    </location>
</feature>
<dbReference type="InterPro" id="IPR007243">
    <property type="entry name" value="Atg6/Beclin"/>
</dbReference>
<dbReference type="Pfam" id="PF04111">
    <property type="entry name" value="APG6"/>
    <property type="match status" value="1"/>
</dbReference>
<dbReference type="GO" id="GO:0034271">
    <property type="term" value="C:phosphatidylinositol 3-kinase complex, class III, type I"/>
    <property type="evidence" value="ECO:0007669"/>
    <property type="project" value="TreeGrafter"/>
</dbReference>
<name>A0A183AGL2_9TREM</name>
<dbReference type="PANTHER" id="PTHR12768:SF4">
    <property type="entry name" value="BECLIN-1"/>
    <property type="match status" value="1"/>
</dbReference>
<feature type="compositionally biased region" description="Polar residues" evidence="3">
    <location>
        <begin position="121"/>
        <end position="130"/>
    </location>
</feature>
<comment type="similarity">
    <text evidence="1">Belongs to the beclin family.</text>
</comment>
<organism evidence="5">
    <name type="scientific">Echinostoma caproni</name>
    <dbReference type="NCBI Taxonomy" id="27848"/>
    <lineage>
        <taxon>Eukaryota</taxon>
        <taxon>Metazoa</taxon>
        <taxon>Spiralia</taxon>
        <taxon>Lophotrochozoa</taxon>
        <taxon>Platyhelminthes</taxon>
        <taxon>Trematoda</taxon>
        <taxon>Digenea</taxon>
        <taxon>Plagiorchiida</taxon>
        <taxon>Echinostomata</taxon>
        <taxon>Echinostomatoidea</taxon>
        <taxon>Echinostomatidae</taxon>
        <taxon>Echinostoma</taxon>
    </lineage>
</organism>
<dbReference type="GO" id="GO:0000045">
    <property type="term" value="P:autophagosome assembly"/>
    <property type="evidence" value="ECO:0007669"/>
    <property type="project" value="TreeGrafter"/>
</dbReference>
<dbReference type="GO" id="GO:0043548">
    <property type="term" value="F:phosphatidylinositol 3-kinase binding"/>
    <property type="evidence" value="ECO:0007669"/>
    <property type="project" value="TreeGrafter"/>
</dbReference>
<dbReference type="GO" id="GO:0006995">
    <property type="term" value="P:cellular response to nitrogen starvation"/>
    <property type="evidence" value="ECO:0007669"/>
    <property type="project" value="TreeGrafter"/>
</dbReference>
<evidence type="ECO:0000259" key="4">
    <source>
        <dbReference type="Pfam" id="PF04111"/>
    </source>
</evidence>
<feature type="region of interest" description="Disordered" evidence="3">
    <location>
        <begin position="164"/>
        <end position="190"/>
    </location>
</feature>